<reference evidence="7 8" key="1">
    <citation type="submission" date="2018-04" db="EMBL/GenBank/DDBJ databases">
        <title>The genome of golden apple snail Pomacea canaliculata provides insight into stress tolerance and invasive adaptation.</title>
        <authorList>
            <person name="Liu C."/>
            <person name="Liu B."/>
            <person name="Ren Y."/>
            <person name="Zhang Y."/>
            <person name="Wang H."/>
            <person name="Li S."/>
            <person name="Jiang F."/>
            <person name="Yin L."/>
            <person name="Zhang G."/>
            <person name="Qian W."/>
            <person name="Fan W."/>
        </authorList>
    </citation>
    <scope>NUCLEOTIDE SEQUENCE [LARGE SCALE GENOMIC DNA]</scope>
    <source>
        <strain evidence="7">SZHN2017</strain>
        <tissue evidence="7">Muscle</tissue>
    </source>
</reference>
<accession>A0A2T7NJX1</accession>
<dbReference type="CDD" id="cd23702">
    <property type="entry name" value="eL14"/>
    <property type="match status" value="1"/>
</dbReference>
<dbReference type="InterPro" id="IPR014722">
    <property type="entry name" value="Rib_uL2_dom2"/>
</dbReference>
<sequence>MVFERFVEIGRVAYIAFGNDKGKLCVIVDVIDQNRALVDGPCSGVTRQDINFKALHLTKLKINIGASARTGTVRKAWEKEDISTKWEQTTWAKKLAARKRRSELTDFERFKLMKAKQARNRLINVEYGRLHKAARKAPPKPKKMKTGAKK</sequence>
<keyword evidence="3" id="KW-0687">Ribonucleoprotein</keyword>
<evidence type="ECO:0000256" key="2">
    <source>
        <dbReference type="ARBA" id="ARBA00022980"/>
    </source>
</evidence>
<dbReference type="AlphaFoldDB" id="A0A2T7NJX1"/>
<dbReference type="EMBL" id="PZQS01000012">
    <property type="protein sequence ID" value="PVD21472.1"/>
    <property type="molecule type" value="Genomic_DNA"/>
</dbReference>
<organism evidence="7 8">
    <name type="scientific">Pomacea canaliculata</name>
    <name type="common">Golden apple snail</name>
    <dbReference type="NCBI Taxonomy" id="400727"/>
    <lineage>
        <taxon>Eukaryota</taxon>
        <taxon>Metazoa</taxon>
        <taxon>Spiralia</taxon>
        <taxon>Lophotrochozoa</taxon>
        <taxon>Mollusca</taxon>
        <taxon>Gastropoda</taxon>
        <taxon>Caenogastropoda</taxon>
        <taxon>Architaenioglossa</taxon>
        <taxon>Ampullarioidea</taxon>
        <taxon>Ampullariidae</taxon>
        <taxon>Pomacea</taxon>
    </lineage>
</organism>
<dbReference type="GO" id="GO:0042273">
    <property type="term" value="P:ribosomal large subunit biogenesis"/>
    <property type="evidence" value="ECO:0007669"/>
    <property type="project" value="TreeGrafter"/>
</dbReference>
<keyword evidence="2" id="KW-0689">Ribosomal protein</keyword>
<feature type="domain" description="Large ribosomal subunit protein eL14" evidence="6">
    <location>
        <begin position="47"/>
        <end position="120"/>
    </location>
</feature>
<evidence type="ECO:0000259" key="6">
    <source>
        <dbReference type="Pfam" id="PF01929"/>
    </source>
</evidence>
<dbReference type="STRING" id="400727.A0A2T7NJX1"/>
<dbReference type="InterPro" id="IPR039660">
    <property type="entry name" value="Ribosomal_eL14"/>
</dbReference>
<protein>
    <recommendedName>
        <fullName evidence="4">Large ribosomal subunit protein eL14</fullName>
    </recommendedName>
    <alternativeName>
        <fullName evidence="5">60S ribosomal protein L14</fullName>
    </alternativeName>
</protein>
<dbReference type="InterPro" id="IPR008991">
    <property type="entry name" value="Translation_prot_SH3-like_sf"/>
</dbReference>
<dbReference type="FunFam" id="2.30.30.30:FF:000022">
    <property type="entry name" value="60S ribosomal protein L14"/>
    <property type="match status" value="1"/>
</dbReference>
<dbReference type="GO" id="GO:0003723">
    <property type="term" value="F:RNA binding"/>
    <property type="evidence" value="ECO:0007669"/>
    <property type="project" value="InterPro"/>
</dbReference>
<dbReference type="Proteomes" id="UP000245119">
    <property type="component" value="Linkage Group LG12"/>
</dbReference>
<gene>
    <name evidence="7" type="ORF">C0Q70_19645</name>
</gene>
<dbReference type="GO" id="GO:0006412">
    <property type="term" value="P:translation"/>
    <property type="evidence" value="ECO:0007669"/>
    <property type="project" value="InterPro"/>
</dbReference>
<dbReference type="Gene3D" id="6.10.250.2270">
    <property type="match status" value="1"/>
</dbReference>
<dbReference type="OMA" id="ANWRFVE"/>
<dbReference type="PANTHER" id="PTHR11127">
    <property type="entry name" value="60S RIBOSOMAL PROTEIN L14"/>
    <property type="match status" value="1"/>
</dbReference>
<dbReference type="SUPFAM" id="SSF50104">
    <property type="entry name" value="Translation proteins SH3-like domain"/>
    <property type="match status" value="1"/>
</dbReference>
<dbReference type="Gene3D" id="2.30.30.30">
    <property type="match status" value="1"/>
</dbReference>
<comment type="similarity">
    <text evidence="1">Belongs to the eukaryotic ribosomal protein eL14 family.</text>
</comment>
<dbReference type="GO" id="GO:0003735">
    <property type="term" value="F:structural constituent of ribosome"/>
    <property type="evidence" value="ECO:0007669"/>
    <property type="project" value="InterPro"/>
</dbReference>
<dbReference type="OrthoDB" id="1875589at2759"/>
<evidence type="ECO:0000256" key="1">
    <source>
        <dbReference type="ARBA" id="ARBA00006592"/>
    </source>
</evidence>
<dbReference type="PANTHER" id="PTHR11127:SF2">
    <property type="entry name" value="LARGE RIBOSOMAL SUBUNIT PROTEIN EL14"/>
    <property type="match status" value="1"/>
</dbReference>
<evidence type="ECO:0000256" key="3">
    <source>
        <dbReference type="ARBA" id="ARBA00023274"/>
    </source>
</evidence>
<evidence type="ECO:0000256" key="5">
    <source>
        <dbReference type="ARBA" id="ARBA00035318"/>
    </source>
</evidence>
<proteinExistence type="inferred from homology"/>
<keyword evidence="8" id="KW-1185">Reference proteome</keyword>
<evidence type="ECO:0000313" key="8">
    <source>
        <dbReference type="Proteomes" id="UP000245119"/>
    </source>
</evidence>
<evidence type="ECO:0000256" key="4">
    <source>
        <dbReference type="ARBA" id="ARBA00035215"/>
    </source>
</evidence>
<evidence type="ECO:0000313" key="7">
    <source>
        <dbReference type="EMBL" id="PVD21472.1"/>
    </source>
</evidence>
<dbReference type="Pfam" id="PF01929">
    <property type="entry name" value="Ribosomal_L14e"/>
    <property type="match status" value="1"/>
</dbReference>
<name>A0A2T7NJX1_POMCA</name>
<dbReference type="InterPro" id="IPR002784">
    <property type="entry name" value="Ribosomal_eL14_dom"/>
</dbReference>
<dbReference type="GO" id="GO:0022625">
    <property type="term" value="C:cytosolic large ribosomal subunit"/>
    <property type="evidence" value="ECO:0007669"/>
    <property type="project" value="TreeGrafter"/>
</dbReference>
<comment type="caution">
    <text evidence="7">The sequence shown here is derived from an EMBL/GenBank/DDBJ whole genome shotgun (WGS) entry which is preliminary data.</text>
</comment>